<dbReference type="InterPro" id="IPR051214">
    <property type="entry name" value="GH32_Enzymes"/>
</dbReference>
<comment type="similarity">
    <text evidence="1 5">Belongs to the glycosyl hydrolase 32 family.</text>
</comment>
<dbReference type="PANTHER" id="PTHR43101:SF1">
    <property type="entry name" value="BETA-FRUCTOSIDASE"/>
    <property type="match status" value="1"/>
</dbReference>
<proteinExistence type="inferred from homology"/>
<name>A0A8J6E1K4_9EUKA</name>
<dbReference type="EMBL" id="JAHDYR010000025">
    <property type="protein sequence ID" value="KAG9393176.1"/>
    <property type="molecule type" value="Genomic_DNA"/>
</dbReference>
<organism evidence="9 10">
    <name type="scientific">Carpediemonas membranifera</name>
    <dbReference type="NCBI Taxonomy" id="201153"/>
    <lineage>
        <taxon>Eukaryota</taxon>
        <taxon>Metamonada</taxon>
        <taxon>Carpediemonas-like organisms</taxon>
        <taxon>Carpediemonas</taxon>
    </lineage>
</organism>
<keyword evidence="3 5" id="KW-0378">Hydrolase</keyword>
<dbReference type="InterPro" id="IPR013189">
    <property type="entry name" value="Glyco_hydro_32_C"/>
</dbReference>
<accession>A0A8J6E1K4</accession>
<evidence type="ECO:0000256" key="1">
    <source>
        <dbReference type="ARBA" id="ARBA00009902"/>
    </source>
</evidence>
<sequence length="476" mass="51055">MARIALLLLLATIAIATVPFATTTYHFHALKGWINDPNGLIYVDGQHHWFFQLNPDDVVWGNIHWGHAVSTDLLKWTILDNALTPNSTFDANGCWSGGAYLSDNNSTINLLYTCVNAANEQQQCVATSTDGKNFTKSPANPVLPTPANILPNQFRDPQPIFNPTTEAVEGVVIGAGSAQGGLAQFYHINPNATEWTLVGTMMADDDTRDFECPDLIIDGTTGRAAFCVSLEYEGKTHHNGYFLGTWDEGAGSFTPTGDAKRLEHGDMYAPRSYLVDGRRLLVGWLNDEVDSSELVELGYAGAMTVPREVTIDSTGLHQRPADEIAAMLSNTVSGKLAVWGTEPLPISGHALWLELVVAGRGNTTVHVMHDSSLGEDTRVVVNPDMQAVIIERADSSSLALNGTVTTDVVIPASIGSSTGLVILVDGSIVEVFVDETSVGSAHIYPSKANRGGALISAAQSDVRYTVGLLGQGFFIQ</sequence>
<evidence type="ECO:0000256" key="6">
    <source>
        <dbReference type="SAM" id="SignalP"/>
    </source>
</evidence>
<dbReference type="OrthoDB" id="202537at2759"/>
<dbReference type="Gene3D" id="2.115.10.20">
    <property type="entry name" value="Glycosyl hydrolase domain, family 43"/>
    <property type="match status" value="1"/>
</dbReference>
<dbReference type="CDD" id="cd08996">
    <property type="entry name" value="GH32_FFase"/>
    <property type="match status" value="1"/>
</dbReference>
<dbReference type="SMART" id="SM00640">
    <property type="entry name" value="Glyco_32"/>
    <property type="match status" value="1"/>
</dbReference>
<evidence type="ECO:0000313" key="9">
    <source>
        <dbReference type="EMBL" id="KAG9393176.1"/>
    </source>
</evidence>
<dbReference type="InterPro" id="IPR023296">
    <property type="entry name" value="Glyco_hydro_beta-prop_sf"/>
</dbReference>
<dbReference type="AlphaFoldDB" id="A0A8J6E1K4"/>
<evidence type="ECO:0000256" key="2">
    <source>
        <dbReference type="ARBA" id="ARBA00012758"/>
    </source>
</evidence>
<dbReference type="InterPro" id="IPR001362">
    <property type="entry name" value="Glyco_hydro_32"/>
</dbReference>
<dbReference type="Gene3D" id="2.60.120.560">
    <property type="entry name" value="Exo-inulinase, domain 1"/>
    <property type="match status" value="1"/>
</dbReference>
<dbReference type="Pfam" id="PF08244">
    <property type="entry name" value="Glyco_hydro_32C"/>
    <property type="match status" value="1"/>
</dbReference>
<dbReference type="PANTHER" id="PTHR43101">
    <property type="entry name" value="BETA-FRUCTOSIDASE"/>
    <property type="match status" value="1"/>
</dbReference>
<dbReference type="Proteomes" id="UP000717585">
    <property type="component" value="Unassembled WGS sequence"/>
</dbReference>
<evidence type="ECO:0000313" key="10">
    <source>
        <dbReference type="Proteomes" id="UP000717585"/>
    </source>
</evidence>
<evidence type="ECO:0000256" key="4">
    <source>
        <dbReference type="ARBA" id="ARBA00023295"/>
    </source>
</evidence>
<feature type="chain" id="PRO_5035283180" description="beta-fructofuranosidase" evidence="6">
    <location>
        <begin position="17"/>
        <end position="476"/>
    </location>
</feature>
<dbReference type="SUPFAM" id="SSF75005">
    <property type="entry name" value="Arabinanase/levansucrase/invertase"/>
    <property type="match status" value="1"/>
</dbReference>
<feature type="signal peptide" evidence="6">
    <location>
        <begin position="1"/>
        <end position="16"/>
    </location>
</feature>
<dbReference type="SUPFAM" id="SSF49899">
    <property type="entry name" value="Concanavalin A-like lectins/glucanases"/>
    <property type="match status" value="1"/>
</dbReference>
<comment type="caution">
    <text evidence="9">The sequence shown here is derived from an EMBL/GenBank/DDBJ whole genome shotgun (WGS) entry which is preliminary data.</text>
</comment>
<protein>
    <recommendedName>
        <fullName evidence="2">beta-fructofuranosidase</fullName>
        <ecNumber evidence="2">3.2.1.26</ecNumber>
    </recommendedName>
</protein>
<evidence type="ECO:0000259" key="8">
    <source>
        <dbReference type="Pfam" id="PF08244"/>
    </source>
</evidence>
<dbReference type="GO" id="GO:0004564">
    <property type="term" value="F:beta-fructofuranosidase activity"/>
    <property type="evidence" value="ECO:0007669"/>
    <property type="project" value="UniProtKB-EC"/>
</dbReference>
<dbReference type="InterPro" id="IPR013148">
    <property type="entry name" value="Glyco_hydro_32_N"/>
</dbReference>
<keyword evidence="6" id="KW-0732">Signal</keyword>
<dbReference type="EC" id="3.2.1.26" evidence="2"/>
<dbReference type="GO" id="GO:0005975">
    <property type="term" value="P:carbohydrate metabolic process"/>
    <property type="evidence" value="ECO:0007669"/>
    <property type="project" value="InterPro"/>
</dbReference>
<keyword evidence="4 5" id="KW-0326">Glycosidase</keyword>
<evidence type="ECO:0000259" key="7">
    <source>
        <dbReference type="Pfam" id="PF00251"/>
    </source>
</evidence>
<gene>
    <name evidence="9" type="ORF">J8273_3305</name>
</gene>
<evidence type="ECO:0000256" key="3">
    <source>
        <dbReference type="ARBA" id="ARBA00022801"/>
    </source>
</evidence>
<keyword evidence="10" id="KW-1185">Reference proteome</keyword>
<dbReference type="InterPro" id="IPR013320">
    <property type="entry name" value="ConA-like_dom_sf"/>
</dbReference>
<reference evidence="9" key="1">
    <citation type="submission" date="2021-05" db="EMBL/GenBank/DDBJ databases">
        <title>A free-living protist that lacks canonical eukaryotic 1 DNA replication and segregation systems.</title>
        <authorList>
            <person name="Salas-Leiva D.E."/>
            <person name="Tromer E.C."/>
            <person name="Curtis B.A."/>
            <person name="Jerlstrom-Hultqvist J."/>
            <person name="Kolisko M."/>
            <person name="Yi Z."/>
            <person name="Salas-Leiva J.S."/>
            <person name="Gallot-Lavallee L."/>
            <person name="Kops G.J.P.L."/>
            <person name="Archibald J.M."/>
            <person name="Simpson A.G.B."/>
            <person name="Roger A.J."/>
        </authorList>
    </citation>
    <scope>NUCLEOTIDE SEQUENCE</scope>
    <source>
        <strain evidence="9">BICM</strain>
    </source>
</reference>
<dbReference type="Pfam" id="PF00251">
    <property type="entry name" value="Glyco_hydro_32N"/>
    <property type="match status" value="1"/>
</dbReference>
<evidence type="ECO:0000256" key="5">
    <source>
        <dbReference type="RuleBase" id="RU362110"/>
    </source>
</evidence>
<feature type="domain" description="Glycosyl hydrolase family 32 N-terminal" evidence="7">
    <location>
        <begin position="26"/>
        <end position="320"/>
    </location>
</feature>
<feature type="domain" description="Glycosyl hydrolase family 32 C-terminal" evidence="8">
    <location>
        <begin position="357"/>
        <end position="459"/>
    </location>
</feature>